<feature type="transmembrane region" description="Helical" evidence="8">
    <location>
        <begin position="555"/>
        <end position="575"/>
    </location>
</feature>
<feature type="transmembrane region" description="Helical" evidence="8">
    <location>
        <begin position="719"/>
        <end position="747"/>
    </location>
</feature>
<dbReference type="GO" id="GO:0016757">
    <property type="term" value="F:glycosyltransferase activity"/>
    <property type="evidence" value="ECO:0007669"/>
    <property type="project" value="UniProtKB-KW"/>
</dbReference>
<keyword evidence="5 8" id="KW-1133">Transmembrane helix</keyword>
<feature type="transmembrane region" description="Helical" evidence="8">
    <location>
        <begin position="101"/>
        <end position="119"/>
    </location>
</feature>
<protein>
    <submittedName>
        <fullName evidence="9">Uncharacterized protein</fullName>
    </submittedName>
</protein>
<proteinExistence type="predicted"/>
<feature type="transmembrane region" description="Helical" evidence="8">
    <location>
        <begin position="759"/>
        <end position="777"/>
    </location>
</feature>
<feature type="transmembrane region" description="Helical" evidence="8">
    <location>
        <begin position="676"/>
        <end position="698"/>
    </location>
</feature>
<dbReference type="EMBL" id="HBNR01086775">
    <property type="protein sequence ID" value="CAE4664824.1"/>
    <property type="molecule type" value="Transcribed_RNA"/>
</dbReference>
<evidence type="ECO:0000256" key="2">
    <source>
        <dbReference type="ARBA" id="ARBA00022676"/>
    </source>
</evidence>
<comment type="subcellular location">
    <subcellularLocation>
        <location evidence="1">Membrane</location>
        <topology evidence="1">Multi-pass membrane protein</topology>
    </subcellularLocation>
</comment>
<dbReference type="PANTHER" id="PTHR43867:SF8">
    <property type="entry name" value="GLYCOSIDE HYDROLASE FAMILY 8"/>
    <property type="match status" value="1"/>
</dbReference>
<evidence type="ECO:0000256" key="7">
    <source>
        <dbReference type="SAM" id="MobiDB-lite"/>
    </source>
</evidence>
<keyword evidence="3" id="KW-0808">Transferase</keyword>
<feature type="transmembrane region" description="Helical" evidence="8">
    <location>
        <begin position="125"/>
        <end position="143"/>
    </location>
</feature>
<dbReference type="InterPro" id="IPR050321">
    <property type="entry name" value="Glycosyltr_2/OpgH_subfam"/>
</dbReference>
<evidence type="ECO:0000256" key="3">
    <source>
        <dbReference type="ARBA" id="ARBA00022679"/>
    </source>
</evidence>
<keyword evidence="6 8" id="KW-0472">Membrane</keyword>
<keyword evidence="4 8" id="KW-0812">Transmembrane</keyword>
<dbReference type="SUPFAM" id="SSF53448">
    <property type="entry name" value="Nucleotide-diphospho-sugar transferases"/>
    <property type="match status" value="1"/>
</dbReference>
<dbReference type="Gene3D" id="3.90.550.10">
    <property type="entry name" value="Spore Coat Polysaccharide Biosynthesis Protein SpsA, Chain A"/>
    <property type="match status" value="2"/>
</dbReference>
<reference evidence="9" key="1">
    <citation type="submission" date="2021-01" db="EMBL/GenBank/DDBJ databases">
        <authorList>
            <person name="Corre E."/>
            <person name="Pelletier E."/>
            <person name="Niang G."/>
            <person name="Scheremetjew M."/>
            <person name="Finn R."/>
            <person name="Kale V."/>
            <person name="Holt S."/>
            <person name="Cochrane G."/>
            <person name="Meng A."/>
            <person name="Brown T."/>
            <person name="Cohen L."/>
        </authorList>
    </citation>
    <scope>NUCLEOTIDE SEQUENCE</scope>
    <source>
        <strain evidence="9">CCMP3105</strain>
    </source>
</reference>
<evidence type="ECO:0000256" key="1">
    <source>
        <dbReference type="ARBA" id="ARBA00004141"/>
    </source>
</evidence>
<evidence type="ECO:0000256" key="8">
    <source>
        <dbReference type="SAM" id="Phobius"/>
    </source>
</evidence>
<feature type="transmembrane region" description="Helical" evidence="8">
    <location>
        <begin position="595"/>
        <end position="618"/>
    </location>
</feature>
<accession>A0A7S4WA67</accession>
<feature type="transmembrane region" description="Helical" evidence="8">
    <location>
        <begin position="639"/>
        <end position="656"/>
    </location>
</feature>
<dbReference type="InterPro" id="IPR029044">
    <property type="entry name" value="Nucleotide-diphossugar_trans"/>
</dbReference>
<sequence length="781" mass="87233">MQRMSLPRSDVESQADALPRGWALDTPRSVLTPASPAPSGRSARTGLGSSTAGPRRFSVYDQDDSPSLNQRVAAEAAVEVSFPEGATTVVRPYQTNFTAKALILLSLVLGPFYLVFIWRHRRADMPIFALLFLLGEAATYVLNMGNRFVLWHRQHRYVCRLDALKPEFPRKHWPKVHIFFTHYMEPVAESVKPLKRALRQQYPPESFVVTLLDDGYHKRKGEFYETTDSGREMEEMILGVMARLTSDRHGRVAKTRRTVLPGHRSGDRSEVAPGGSTLVEFRAEGLPLVRLVGRMKGPDSFLKTGNLENALWNIMEEDVRFMVILDTDMAPEKDMLQLLLPPMLEHREGRWQPDWRTGFVVSPQACTNVESIFGTDDPMNQANKYNWRIAPPALDKLGMVHFWGTNTAFFVPALKDSNGFMYGCIGEDTVTGAALHRFGWKSLFVGTAGVTLARGLCRATVTETFDQRKRWVQGNMQQLLKDLNPPLLLHKGFRTPLYHTEYLEKLQATRTLDRKGELPGPIAPDDCGGAARRARRSLRWRLAKELAYFGPKYSLLFNFIPLYYYGVAMVVVLTGEVPFSLTSTPLRTFRDFLDGVVVIIAYWTATALVAVAVHAYILSDANNPSNTLWRTQQEFWGYAWVRILGAFEGLVSAVTGRQPKWNAFGMAGGVSLLQELPNALAFLAMLVSMCVVLANYCLASPGSALDSLPTPATTPLVKMVASMVVGFWVLFLLWPVTSCIFADFLGIPYYSLGNLVNTFIAGVAQIGFAALWALTALRQAS</sequence>
<evidence type="ECO:0000256" key="4">
    <source>
        <dbReference type="ARBA" id="ARBA00022692"/>
    </source>
</evidence>
<evidence type="ECO:0000256" key="5">
    <source>
        <dbReference type="ARBA" id="ARBA00022989"/>
    </source>
</evidence>
<dbReference type="GO" id="GO:0016020">
    <property type="term" value="C:membrane"/>
    <property type="evidence" value="ECO:0007669"/>
    <property type="project" value="UniProtKB-SubCell"/>
</dbReference>
<dbReference type="PANTHER" id="PTHR43867">
    <property type="entry name" value="CELLULOSE SYNTHASE CATALYTIC SUBUNIT A [UDP-FORMING]"/>
    <property type="match status" value="1"/>
</dbReference>
<organism evidence="9">
    <name type="scientific">Alexandrium monilatum</name>
    <dbReference type="NCBI Taxonomy" id="311494"/>
    <lineage>
        <taxon>Eukaryota</taxon>
        <taxon>Sar</taxon>
        <taxon>Alveolata</taxon>
        <taxon>Dinophyceae</taxon>
        <taxon>Gonyaulacales</taxon>
        <taxon>Pyrocystaceae</taxon>
        <taxon>Alexandrium</taxon>
    </lineage>
</organism>
<keyword evidence="2" id="KW-0328">Glycosyltransferase</keyword>
<gene>
    <name evidence="9" type="ORF">AMON00008_LOCUS62203</name>
</gene>
<evidence type="ECO:0000313" key="9">
    <source>
        <dbReference type="EMBL" id="CAE4664824.1"/>
    </source>
</evidence>
<feature type="region of interest" description="Disordered" evidence="7">
    <location>
        <begin position="1"/>
        <end position="64"/>
    </location>
</feature>
<name>A0A7S4WA67_9DINO</name>
<dbReference type="AlphaFoldDB" id="A0A7S4WA67"/>
<evidence type="ECO:0000256" key="6">
    <source>
        <dbReference type="ARBA" id="ARBA00023136"/>
    </source>
</evidence>